<dbReference type="AlphaFoldDB" id="C5AW22"/>
<sequence>MKNLRGPEPISEPGQWSFVRESPGHSGPPRIPLVHRPEPFHGSDNGPARFFLRVYIEPTARGYARRGARRARKKAPASRPAPSVAVLKF</sequence>
<protein>
    <submittedName>
        <fullName evidence="2">Uncharacterized protein</fullName>
    </submittedName>
</protein>
<evidence type="ECO:0000313" key="2">
    <source>
        <dbReference type="EMBL" id="ACS40858.1"/>
    </source>
</evidence>
<name>C5AW22_METEA</name>
<dbReference type="KEGG" id="mea:Mex_1pCDS3250807R"/>
<dbReference type="EMBL" id="CP001510">
    <property type="protein sequence ID" value="ACS40858.1"/>
    <property type="molecule type" value="Genomic_DNA"/>
</dbReference>
<feature type="compositionally biased region" description="Basic residues" evidence="1">
    <location>
        <begin position="65"/>
        <end position="76"/>
    </location>
</feature>
<gene>
    <name evidence="2" type="ORF">MexAM1_META1pCDS3250807R</name>
</gene>
<reference evidence="2 3" key="1">
    <citation type="journal article" date="2009" name="PLoS ONE">
        <title>Methylobacterium genome sequences: a reference blueprint to investigate microbial metabolism of C1 compounds from natural and industrial sources.</title>
        <authorList>
            <person name="Vuilleumier S."/>
            <person name="Chistoserdova L."/>
            <person name="Lee M.-C."/>
            <person name="Bringel F."/>
            <person name="Lajus A."/>
            <person name="Zhou Y."/>
            <person name="Gourion B."/>
            <person name="Barbe V."/>
            <person name="Chang J."/>
            <person name="Cruveiller S."/>
            <person name="Dossat C."/>
            <person name="Gillett W."/>
            <person name="Gruffaz C."/>
            <person name="Haugen E."/>
            <person name="Hourcade E."/>
            <person name="Levy R."/>
            <person name="Mangenot S."/>
            <person name="Muller E."/>
            <person name="Nadalig T."/>
            <person name="Pagni M."/>
            <person name="Penny C."/>
            <person name="Peyraud R."/>
            <person name="Robinson D.G."/>
            <person name="Roche D."/>
            <person name="Rouy Z."/>
            <person name="Saenampechek C."/>
            <person name="Salvignol G."/>
            <person name="Vallenet D."/>
            <person name="Wu Z."/>
            <person name="Marx C.J."/>
            <person name="Vorholt J.A."/>
            <person name="Olson M.V."/>
            <person name="Kaul R."/>
            <person name="Weissenbach J."/>
            <person name="Medigue C."/>
            <person name="Lidstrom M.E."/>
        </authorList>
    </citation>
    <scope>NUCLEOTIDE SEQUENCE [LARGE SCALE GENOMIC DNA]</scope>
    <source>
        <strain evidence="3">ATCC 14718 / DSM 1338 / JCM 2805 / NCIMB 9133 / AM1</strain>
    </source>
</reference>
<evidence type="ECO:0000256" key="1">
    <source>
        <dbReference type="SAM" id="MobiDB-lite"/>
    </source>
</evidence>
<keyword evidence="3" id="KW-1185">Reference proteome</keyword>
<evidence type="ECO:0000313" key="3">
    <source>
        <dbReference type="Proteomes" id="UP000009081"/>
    </source>
</evidence>
<dbReference type="HOGENOM" id="CLU_2451171_0_0_5"/>
<accession>C5AW22</accession>
<feature type="compositionally biased region" description="Low complexity" evidence="1">
    <location>
        <begin position="77"/>
        <end position="89"/>
    </location>
</feature>
<organism evidence="2 3">
    <name type="scientific">Methylorubrum extorquens (strain ATCC 14718 / DSM 1338 / JCM 2805 / NCIMB 9133 / AM1)</name>
    <name type="common">Methylobacterium extorquens</name>
    <dbReference type="NCBI Taxonomy" id="272630"/>
    <lineage>
        <taxon>Bacteria</taxon>
        <taxon>Pseudomonadati</taxon>
        <taxon>Pseudomonadota</taxon>
        <taxon>Alphaproteobacteria</taxon>
        <taxon>Hyphomicrobiales</taxon>
        <taxon>Methylobacteriaceae</taxon>
        <taxon>Methylorubrum</taxon>
    </lineage>
</organism>
<dbReference type="Proteomes" id="UP000009081">
    <property type="component" value="Chromosome"/>
</dbReference>
<feature type="region of interest" description="Disordered" evidence="1">
    <location>
        <begin position="65"/>
        <end position="89"/>
    </location>
</feature>
<proteinExistence type="predicted"/>
<feature type="region of interest" description="Disordered" evidence="1">
    <location>
        <begin position="1"/>
        <end position="43"/>
    </location>
</feature>